<feature type="domain" description="PepSY" evidence="2">
    <location>
        <begin position="180"/>
        <end position="237"/>
    </location>
</feature>
<evidence type="ECO:0000313" key="3">
    <source>
        <dbReference type="EMBL" id="AOZ88884.1"/>
    </source>
</evidence>
<dbReference type="RefSeq" id="WP_071168381.1">
    <property type="nucleotide sequence ID" value="NZ_CP017786.1"/>
</dbReference>
<feature type="signal peptide" evidence="1">
    <location>
        <begin position="1"/>
        <end position="27"/>
    </location>
</feature>
<protein>
    <submittedName>
        <fullName evidence="3">Peptidase</fullName>
    </submittedName>
</protein>
<dbReference type="EMBL" id="CP017786">
    <property type="protein sequence ID" value="AOZ88884.1"/>
    <property type="molecule type" value="Genomic_DNA"/>
</dbReference>
<dbReference type="KEGG" id="bxi:BK049_09450"/>
<feature type="domain" description="PepSY" evidence="2">
    <location>
        <begin position="246"/>
        <end position="300"/>
    </location>
</feature>
<organism evidence="3 4">
    <name type="scientific">Bacillus xiamenensis</name>
    <dbReference type="NCBI Taxonomy" id="1178537"/>
    <lineage>
        <taxon>Bacteria</taxon>
        <taxon>Bacillati</taxon>
        <taxon>Bacillota</taxon>
        <taxon>Bacilli</taxon>
        <taxon>Bacillales</taxon>
        <taxon>Bacillaceae</taxon>
        <taxon>Bacillus</taxon>
    </lineage>
</organism>
<reference evidence="3 4" key="1">
    <citation type="submission" date="2016-10" db="EMBL/GenBank/DDBJ databases">
        <title>Whole genome sequence of hyper active fibrinolysis bacterium Bacillus pumilus strain VV3 isolated from fermented rice.</title>
        <authorList>
            <person name="Mariadas V.A."/>
            <person name="Vijayaraghavan P."/>
            <person name="Dhandapani V."/>
        </authorList>
    </citation>
    <scope>NUCLEOTIDE SEQUENCE [LARGE SCALE GENOMIC DNA]</scope>
    <source>
        <strain evidence="3 4">VV3</strain>
    </source>
</reference>
<dbReference type="AlphaFoldDB" id="A0AAC9NCL2"/>
<feature type="domain" description="PepSY" evidence="2">
    <location>
        <begin position="113"/>
        <end position="170"/>
    </location>
</feature>
<sequence length="302" mass="32828">MKGPFKVLSGAALGTIISISSLTSAHAAVLHKEGDVVQQTTKQEQTAVTEATAKKVALKNCSGVIQSTTVKTEKSVTVYVVKVLGEDGKQHTLKVNCHTGKIIKHETAKKEKAINKQTAQKIALKNCSGVIQSLEMQKEDQTYVYVIKLLGDDGKQHVEKINCQNGKVISHQTGSQTISISKSKAETIALSKTKGAIQSVQLKKDTDEYVYVIKVLGEDGKAYTYHINCEKGQVMKQKVSAKAEGITKQHAKEIALKNCTGVVKDMQLKKEGNITMYVIKVVDQSQKEQTVKINANTGKVCS</sequence>
<evidence type="ECO:0000256" key="1">
    <source>
        <dbReference type="SAM" id="SignalP"/>
    </source>
</evidence>
<proteinExistence type="predicted"/>
<feature type="domain" description="PepSY" evidence="2">
    <location>
        <begin position="48"/>
        <end position="106"/>
    </location>
</feature>
<evidence type="ECO:0000259" key="2">
    <source>
        <dbReference type="Pfam" id="PF03413"/>
    </source>
</evidence>
<name>A0AAC9NCL2_9BACI</name>
<dbReference type="Proteomes" id="UP000177709">
    <property type="component" value="Chromosome"/>
</dbReference>
<keyword evidence="1" id="KW-0732">Signal</keyword>
<evidence type="ECO:0000313" key="4">
    <source>
        <dbReference type="Proteomes" id="UP000177709"/>
    </source>
</evidence>
<feature type="chain" id="PRO_5042129175" evidence="1">
    <location>
        <begin position="28"/>
        <end position="302"/>
    </location>
</feature>
<dbReference type="Pfam" id="PF03413">
    <property type="entry name" value="PepSY"/>
    <property type="match status" value="4"/>
</dbReference>
<gene>
    <name evidence="3" type="ORF">BK049_09450</name>
</gene>
<dbReference type="Gene3D" id="3.10.450.40">
    <property type="match status" value="4"/>
</dbReference>
<dbReference type="InterPro" id="IPR025711">
    <property type="entry name" value="PepSY"/>
</dbReference>
<accession>A0AAC9NCL2</accession>